<evidence type="ECO:0000259" key="18">
    <source>
        <dbReference type="Pfam" id="PF24671"/>
    </source>
</evidence>
<keyword evidence="7" id="KW-0744">Spermatogenesis</keyword>
<dbReference type="Pfam" id="PF24667">
    <property type="entry name" value="MORN_DRC7"/>
    <property type="match status" value="1"/>
</dbReference>
<dbReference type="Proteomes" id="UP001152622">
    <property type="component" value="Chromosome 10"/>
</dbReference>
<feature type="compositionally biased region" description="Acidic residues" evidence="15">
    <location>
        <begin position="431"/>
        <end position="444"/>
    </location>
</feature>
<evidence type="ECO:0000256" key="14">
    <source>
        <dbReference type="SAM" id="Coils"/>
    </source>
</evidence>
<keyword evidence="20" id="KW-1185">Reference proteome</keyword>
<evidence type="ECO:0000256" key="5">
    <source>
        <dbReference type="ARBA" id="ARBA00022782"/>
    </source>
</evidence>
<organism evidence="19 20">
    <name type="scientific">Synaphobranchus kaupii</name>
    <name type="common">Kaup's arrowtooth eel</name>
    <dbReference type="NCBI Taxonomy" id="118154"/>
    <lineage>
        <taxon>Eukaryota</taxon>
        <taxon>Metazoa</taxon>
        <taxon>Chordata</taxon>
        <taxon>Craniata</taxon>
        <taxon>Vertebrata</taxon>
        <taxon>Euteleostomi</taxon>
        <taxon>Actinopterygii</taxon>
        <taxon>Neopterygii</taxon>
        <taxon>Teleostei</taxon>
        <taxon>Anguilliformes</taxon>
        <taxon>Synaphobranchidae</taxon>
        <taxon>Synaphobranchus</taxon>
    </lineage>
</organism>
<evidence type="ECO:0000256" key="11">
    <source>
        <dbReference type="ARBA" id="ARBA00023273"/>
    </source>
</evidence>
<dbReference type="Pfam" id="PF24671">
    <property type="entry name" value="DRC7_C"/>
    <property type="match status" value="1"/>
</dbReference>
<evidence type="ECO:0000256" key="13">
    <source>
        <dbReference type="ARBA" id="ARBA00031733"/>
    </source>
</evidence>
<protein>
    <recommendedName>
        <fullName evidence="3">Dynein regulatory complex subunit 7</fullName>
    </recommendedName>
    <alternativeName>
        <fullName evidence="12">Coiled-coil domain-containing protein 135</fullName>
    </alternativeName>
    <alternativeName>
        <fullName evidence="13">Coiled-coil domain-containing protein lobo homolog</fullName>
    </alternativeName>
</protein>
<evidence type="ECO:0000256" key="7">
    <source>
        <dbReference type="ARBA" id="ARBA00022871"/>
    </source>
</evidence>
<evidence type="ECO:0000256" key="2">
    <source>
        <dbReference type="ARBA" id="ARBA00010738"/>
    </source>
</evidence>
<evidence type="ECO:0000256" key="15">
    <source>
        <dbReference type="SAM" id="MobiDB-lite"/>
    </source>
</evidence>
<dbReference type="OrthoDB" id="10262874at2759"/>
<sequence length="908" mass="106323">MEAHHSDPRALGRFSLLLSLSNHPVAGPCRGYVLSRFRGPTFAGKNGETAKHNLNPVEVQIAANMDVEETDNHKELKREDEGGEGYKDGDLQESEDSMSNIDIIPSICSFRPETGTEEEFPASYKENSPQENQLLEMAENFRCQYVHLHPERKPLLLCPVNECGTKKFVSTTLRPTLLAYPELYNWQGCASFVSDYLCLEPLEPPCNLPRQLFSPTWVVQNQRGSSFDFSALLCSFLLGAGYNAYCVSGYVVKEMCLLDQSCQDCPLMVRQEKERVEEQKKQIKKYSVKPPRDLRSGFQKQQEARRQAEVEAMMAQKKEEEEKRQVERERPPPDPLLGQRVHCWVLILSGSREVPENFFIDPLTGKSFSTSDPSFLGIESMWNHQNYWVNMQSCHYGCAEMTFDLSDAMRWEFLLPGDVALLISTMKIQQEPEDEEEEEEEEEEPKVFEMPPTWVKPIVISQRDMETRCPGGKKVIMYRKAKLEKFAPYLLHDGMVTCLTTFTDLECKHPTAMRQWFQNRQDRLEERELDMVSNMTLERFRPGRSHALKTHMYVTMELETERQMEFYSDAQADGLTARQELPSEMTEHFKERSDFLYYRHVIFHERLEKAVARDLQDQEHRHVKKIVERFNRDLSKPANEDVAERIFLVSENRFELTYHREDDRIIAAWRSFAKPHNLGDAKNQQPFTPEMVSTYQVDPFEKPSKHLCMYELLVALTKEEETVVQRVMESEAEVWEILATRVQEEGNIELLISIYNTARNEKARLHREALERMANEERLRQEEKELDFLVPFLNRLDSPEILSRQLAQQLRNDCLASLKQQIIDKTNLIQARFEKETQQLEEKQQWYQKNRLSMTKQDEEAYLSYCSKAMFQIHTLKLRLNRQKEEAPQKYQLLDHTLRQDPRLAKLI</sequence>
<evidence type="ECO:0000256" key="8">
    <source>
        <dbReference type="ARBA" id="ARBA00023054"/>
    </source>
</evidence>
<keyword evidence="11" id="KW-0966">Cell projection</keyword>
<name>A0A9Q1EYY0_SYNKA</name>
<accession>A0A9Q1EYY0</accession>
<comment type="similarity">
    <text evidence="2">Belongs to the DRC7 family.</text>
</comment>
<dbReference type="InterPro" id="IPR033551">
    <property type="entry name" value="DRC7/lobo"/>
</dbReference>
<dbReference type="GO" id="GO:0030154">
    <property type="term" value="P:cell differentiation"/>
    <property type="evidence" value="ECO:0007669"/>
    <property type="project" value="UniProtKB-KW"/>
</dbReference>
<evidence type="ECO:0000256" key="1">
    <source>
        <dbReference type="ARBA" id="ARBA00004611"/>
    </source>
</evidence>
<proteinExistence type="inferred from homology"/>
<evidence type="ECO:0000256" key="6">
    <source>
        <dbReference type="ARBA" id="ARBA00022846"/>
    </source>
</evidence>
<feature type="compositionally biased region" description="Basic and acidic residues" evidence="15">
    <location>
        <begin position="316"/>
        <end position="332"/>
    </location>
</feature>
<dbReference type="GO" id="GO:0007283">
    <property type="term" value="P:spermatogenesis"/>
    <property type="evidence" value="ECO:0007669"/>
    <property type="project" value="UniProtKB-KW"/>
</dbReference>
<dbReference type="SUPFAM" id="SSF54001">
    <property type="entry name" value="Cysteine proteinases"/>
    <property type="match status" value="1"/>
</dbReference>
<dbReference type="PANTHER" id="PTHR35249">
    <property type="entry name" value="DYNEIN REGULATORY COMPLEX SUBUNIT 7"/>
    <property type="match status" value="1"/>
</dbReference>
<evidence type="ECO:0000256" key="3">
    <source>
        <dbReference type="ARBA" id="ARBA00021303"/>
    </source>
</evidence>
<dbReference type="PANTHER" id="PTHR35249:SF2">
    <property type="entry name" value="DYNEIN REGULATORY COMPLEX SUBUNIT 7"/>
    <property type="match status" value="1"/>
</dbReference>
<dbReference type="EMBL" id="JAINUF010000010">
    <property type="protein sequence ID" value="KAJ8347812.1"/>
    <property type="molecule type" value="Genomic_DNA"/>
</dbReference>
<dbReference type="InterPro" id="IPR056291">
    <property type="entry name" value="MORN_DRC7"/>
</dbReference>
<keyword evidence="5" id="KW-0221">Differentiation</keyword>
<feature type="region of interest" description="Disordered" evidence="15">
    <location>
        <begin position="291"/>
        <end position="332"/>
    </location>
</feature>
<dbReference type="Pfam" id="PF24656">
    <property type="entry name" value="CEPT76_peptidase"/>
    <property type="match status" value="1"/>
</dbReference>
<comment type="subcellular location">
    <subcellularLocation>
        <location evidence="1">Cytoplasm</location>
        <location evidence="1">Cytoskeleton</location>
        <location evidence="1">Flagellum axoneme</location>
    </subcellularLocation>
</comment>
<dbReference type="AlphaFoldDB" id="A0A9Q1EYY0"/>
<feature type="coiled-coil region" evidence="14">
    <location>
        <begin position="760"/>
        <end position="787"/>
    </location>
</feature>
<keyword evidence="4" id="KW-0963">Cytoplasm</keyword>
<evidence type="ECO:0000313" key="20">
    <source>
        <dbReference type="Proteomes" id="UP001152622"/>
    </source>
</evidence>
<evidence type="ECO:0000259" key="17">
    <source>
        <dbReference type="Pfam" id="PF24667"/>
    </source>
</evidence>
<evidence type="ECO:0000313" key="19">
    <source>
        <dbReference type="EMBL" id="KAJ8347812.1"/>
    </source>
</evidence>
<keyword evidence="6" id="KW-0282">Flagellum</keyword>
<feature type="domain" description="CEP76/DRC7 peptidase-like" evidence="16">
    <location>
        <begin position="340"/>
        <end position="412"/>
    </location>
</feature>
<comment type="caution">
    <text evidence="19">The sequence shown here is derived from an EMBL/GenBank/DDBJ whole genome shotgun (WGS) entry which is preliminary data.</text>
</comment>
<gene>
    <name evidence="19" type="ORF">SKAU_G00264010</name>
</gene>
<keyword evidence="10" id="KW-0206">Cytoskeleton</keyword>
<dbReference type="GO" id="GO:0031514">
    <property type="term" value="C:motile cilium"/>
    <property type="evidence" value="ECO:0007669"/>
    <property type="project" value="TreeGrafter"/>
</dbReference>
<dbReference type="GO" id="GO:0030317">
    <property type="term" value="P:flagellated sperm motility"/>
    <property type="evidence" value="ECO:0007669"/>
    <property type="project" value="TreeGrafter"/>
</dbReference>
<keyword evidence="9" id="KW-0969">Cilium</keyword>
<feature type="region of interest" description="Disordered" evidence="15">
    <location>
        <begin position="429"/>
        <end position="448"/>
    </location>
</feature>
<dbReference type="InterPro" id="IPR056290">
    <property type="entry name" value="CEPT76/DRC7_peptidase-like_dom"/>
</dbReference>
<evidence type="ECO:0000256" key="12">
    <source>
        <dbReference type="ARBA" id="ARBA00031627"/>
    </source>
</evidence>
<evidence type="ECO:0000256" key="9">
    <source>
        <dbReference type="ARBA" id="ARBA00023069"/>
    </source>
</evidence>
<dbReference type="InterPro" id="IPR038765">
    <property type="entry name" value="Papain-like_cys_pep_sf"/>
</dbReference>
<feature type="compositionally biased region" description="Basic and acidic residues" evidence="15">
    <location>
        <begin position="70"/>
        <end position="90"/>
    </location>
</feature>
<evidence type="ECO:0000256" key="4">
    <source>
        <dbReference type="ARBA" id="ARBA00022490"/>
    </source>
</evidence>
<evidence type="ECO:0000256" key="10">
    <source>
        <dbReference type="ARBA" id="ARBA00023212"/>
    </source>
</evidence>
<dbReference type="InterPro" id="IPR056292">
    <property type="entry name" value="DRC7_C"/>
</dbReference>
<feature type="domain" description="Dynein regulatory complex subunit 7 MORN" evidence="17">
    <location>
        <begin position="470"/>
        <end position="753"/>
    </location>
</feature>
<evidence type="ECO:0000259" key="16">
    <source>
        <dbReference type="Pfam" id="PF24656"/>
    </source>
</evidence>
<keyword evidence="8 14" id="KW-0175">Coiled coil</keyword>
<feature type="domain" description="Dynein regulatory complex subunit 7 C-terminal" evidence="18">
    <location>
        <begin position="801"/>
        <end position="907"/>
    </location>
</feature>
<feature type="region of interest" description="Disordered" evidence="15">
    <location>
        <begin position="68"/>
        <end position="95"/>
    </location>
</feature>
<reference evidence="19" key="1">
    <citation type="journal article" date="2023" name="Science">
        <title>Genome structures resolve the early diversification of teleost fishes.</title>
        <authorList>
            <person name="Parey E."/>
            <person name="Louis A."/>
            <person name="Montfort J."/>
            <person name="Bouchez O."/>
            <person name="Roques C."/>
            <person name="Iampietro C."/>
            <person name="Lluch J."/>
            <person name="Castinel A."/>
            <person name="Donnadieu C."/>
            <person name="Desvignes T."/>
            <person name="Floi Bucao C."/>
            <person name="Jouanno E."/>
            <person name="Wen M."/>
            <person name="Mejri S."/>
            <person name="Dirks R."/>
            <person name="Jansen H."/>
            <person name="Henkel C."/>
            <person name="Chen W.J."/>
            <person name="Zahm M."/>
            <person name="Cabau C."/>
            <person name="Klopp C."/>
            <person name="Thompson A.W."/>
            <person name="Robinson-Rechavi M."/>
            <person name="Braasch I."/>
            <person name="Lecointre G."/>
            <person name="Bobe J."/>
            <person name="Postlethwait J.H."/>
            <person name="Berthelot C."/>
            <person name="Roest Crollius H."/>
            <person name="Guiguen Y."/>
        </authorList>
    </citation>
    <scope>NUCLEOTIDE SEQUENCE</scope>
    <source>
        <strain evidence="19">WJC10195</strain>
    </source>
</reference>